<dbReference type="RefSeq" id="WP_166032510.1">
    <property type="nucleotide sequence ID" value="NZ_CP048877.1"/>
</dbReference>
<keyword evidence="2" id="KW-1185">Reference proteome</keyword>
<dbReference type="Gene3D" id="3.40.50.300">
    <property type="entry name" value="P-loop containing nucleotide triphosphate hydrolases"/>
    <property type="match status" value="1"/>
</dbReference>
<sequence>MKTSYSLIKEGLGRIVTRLSQINPENGHHRLREISQKLKEEQFNLVVMGQFKRGKSTFVNALLGAEILPTAIVPLTAIVTVLRYGPEVKALVHYLDGRSQEVAISEIPQFVTERGNPKNRLQVKEVEVFYPSDYLKDGVRIIDTPGVGSVYRHNTDVAYAYLPYVDAGIFIVTADPPLSESEHQFLKDVRDHVDKLFFVLNKIDLVDEVDLAEALAFTEEILRLDLGREVRIYPLSAKLALEGKIKADPAKLGKSRFVSFERDLRAFLHQEKGKAFLKAVISSLLRHVADETMAYKLEQEAAKLSLDQLQKKIAQFEEKAQLVEKDRSQMEFILEGEIKKLTEMLDEDLRLLKETQLPELLRRLEMAFSEKVSRGLSSRELEREMEEFVFGEIQRVFSLFRNRESEKMAEALESIYLDLAGRTNQIIETIVRLASDLFKIELKPFTTVEKLTSKSDFYFLLREDPVGLELIQLSVRSALPMFIARGIILRRMRATIADRFERHCGRVRYDLLKRIDSTTRDFRRRLNEKIDLTLSAIREALQRAMALKSQSEQKVSETLSNLSARLAAVEEIRRELFGYQKEVETL</sequence>
<dbReference type="Pfam" id="PF00350">
    <property type="entry name" value="Dynamin_N"/>
    <property type="match status" value="1"/>
</dbReference>
<dbReference type="SUPFAM" id="SSF52540">
    <property type="entry name" value="P-loop containing nucleoside triphosphate hydrolases"/>
    <property type="match status" value="1"/>
</dbReference>
<dbReference type="InterPro" id="IPR051943">
    <property type="entry name" value="TRAFAC_Dynamin-like_GTPase"/>
</dbReference>
<reference evidence="1 2" key="1">
    <citation type="submission" date="2020-02" db="EMBL/GenBank/DDBJ databases">
        <title>Genome analysis of Thermosulfuriphilus ammonigenes ST65T, an anaerobic thermophilic chemolithoautotrophic bacterium isolated from a deep-sea hydrothermal vent.</title>
        <authorList>
            <person name="Slobodkina G."/>
            <person name="Allioux M."/>
            <person name="Merkel A."/>
            <person name="Alain K."/>
            <person name="Jebbar M."/>
            <person name="Slobodkin A."/>
        </authorList>
    </citation>
    <scope>NUCLEOTIDE SEQUENCE [LARGE SCALE GENOMIC DNA]</scope>
    <source>
        <strain evidence="1 2">ST65</strain>
    </source>
</reference>
<dbReference type="PANTHER" id="PTHR43681:SF1">
    <property type="entry name" value="SARCALUMENIN"/>
    <property type="match status" value="1"/>
</dbReference>
<dbReference type="CDD" id="cd09912">
    <property type="entry name" value="DLP_2"/>
    <property type="match status" value="1"/>
</dbReference>
<dbReference type="Proteomes" id="UP000502179">
    <property type="component" value="Chromosome"/>
</dbReference>
<protein>
    <submittedName>
        <fullName evidence="1">Uncharacterized protein</fullName>
    </submittedName>
</protein>
<accession>A0A6G7PXA7</accession>
<dbReference type="InterPro" id="IPR045063">
    <property type="entry name" value="Dynamin_N"/>
</dbReference>
<name>A0A6G7PXA7_9BACT</name>
<dbReference type="KEGG" id="tav:G4V39_08420"/>
<organism evidence="1 2">
    <name type="scientific">Thermosulfuriphilus ammonigenes</name>
    <dbReference type="NCBI Taxonomy" id="1936021"/>
    <lineage>
        <taxon>Bacteria</taxon>
        <taxon>Pseudomonadati</taxon>
        <taxon>Thermodesulfobacteriota</taxon>
        <taxon>Thermodesulfobacteria</taxon>
        <taxon>Thermodesulfobacteriales</taxon>
        <taxon>Thermodesulfobacteriaceae</taxon>
        <taxon>Thermosulfuriphilus</taxon>
    </lineage>
</organism>
<dbReference type="AlphaFoldDB" id="A0A6G7PXA7"/>
<dbReference type="InterPro" id="IPR027417">
    <property type="entry name" value="P-loop_NTPase"/>
</dbReference>
<evidence type="ECO:0000313" key="2">
    <source>
        <dbReference type="Proteomes" id="UP000502179"/>
    </source>
</evidence>
<dbReference type="PANTHER" id="PTHR43681">
    <property type="entry name" value="TRANSMEMBRANE GTPASE FZO"/>
    <property type="match status" value="1"/>
</dbReference>
<dbReference type="EMBL" id="CP048877">
    <property type="protein sequence ID" value="QIJ72292.1"/>
    <property type="molecule type" value="Genomic_DNA"/>
</dbReference>
<evidence type="ECO:0000313" key="1">
    <source>
        <dbReference type="EMBL" id="QIJ72292.1"/>
    </source>
</evidence>
<gene>
    <name evidence="1" type="ORF">G4V39_08420</name>
</gene>
<proteinExistence type="predicted"/>